<evidence type="ECO:0000256" key="1">
    <source>
        <dbReference type="ARBA" id="ARBA00004114"/>
    </source>
</evidence>
<dbReference type="Proteomes" id="UP000050794">
    <property type="component" value="Unassembled WGS sequence"/>
</dbReference>
<keyword evidence="7" id="KW-0479">Metal-binding</keyword>
<reference evidence="10 11" key="2">
    <citation type="submission" date="2018-11" db="EMBL/GenBank/DDBJ databases">
        <authorList>
            <consortium name="Pathogen Informatics"/>
        </authorList>
    </citation>
    <scope>NUCLEOTIDE SEQUENCE [LARGE SCALE GENOMIC DNA]</scope>
</reference>
<accession>A0A183USM7</accession>
<dbReference type="PROSITE" id="PS00028">
    <property type="entry name" value="ZINC_FINGER_C2H2_1"/>
    <property type="match status" value="1"/>
</dbReference>
<dbReference type="PANTHER" id="PTHR21502">
    <property type="entry name" value="ZINC FINGER PROTEIN DZIP1"/>
    <property type="match status" value="1"/>
</dbReference>
<feature type="domain" description="C2H2-type" evidence="9">
    <location>
        <begin position="135"/>
        <end position="164"/>
    </location>
</feature>
<evidence type="ECO:0000313" key="11">
    <source>
        <dbReference type="Proteomes" id="UP000050794"/>
    </source>
</evidence>
<dbReference type="AlphaFoldDB" id="A0A183USM7"/>
<evidence type="ECO:0000256" key="8">
    <source>
        <dbReference type="SAM" id="Coils"/>
    </source>
</evidence>
<dbReference type="InterPro" id="IPR013087">
    <property type="entry name" value="Znf_C2H2_type"/>
</dbReference>
<gene>
    <name evidence="10" type="ORF">TCNE_LOCUS11497</name>
</gene>
<dbReference type="GO" id="GO:0036064">
    <property type="term" value="C:ciliary basal body"/>
    <property type="evidence" value="ECO:0007669"/>
    <property type="project" value="TreeGrafter"/>
</dbReference>
<feature type="coiled-coil region" evidence="8">
    <location>
        <begin position="92"/>
        <end position="123"/>
    </location>
</feature>
<dbReference type="GO" id="GO:0008270">
    <property type="term" value="F:zinc ion binding"/>
    <property type="evidence" value="ECO:0007669"/>
    <property type="project" value="UniProtKB-KW"/>
</dbReference>
<evidence type="ECO:0000256" key="3">
    <source>
        <dbReference type="ARBA" id="ARBA00009131"/>
    </source>
</evidence>
<dbReference type="EMBL" id="UYWY01020881">
    <property type="protein sequence ID" value="VDM42818.1"/>
    <property type="molecule type" value="Genomic_DNA"/>
</dbReference>
<dbReference type="GO" id="GO:0005814">
    <property type="term" value="C:centriole"/>
    <property type="evidence" value="ECO:0007669"/>
    <property type="project" value="UniProtKB-SubCell"/>
</dbReference>
<keyword evidence="5" id="KW-0206">Cytoskeleton</keyword>
<dbReference type="WBParaSite" id="TCNE_0001149701-mRNA-1">
    <property type="protein sequence ID" value="TCNE_0001149701-mRNA-1"/>
    <property type="gene ID" value="TCNE_0001149701"/>
</dbReference>
<evidence type="ECO:0000256" key="4">
    <source>
        <dbReference type="ARBA" id="ARBA00023054"/>
    </source>
</evidence>
<dbReference type="InterPro" id="IPR051241">
    <property type="entry name" value="DZIP_RILPL"/>
</dbReference>
<name>A0A183USM7_TOXCA</name>
<dbReference type="PROSITE" id="PS50157">
    <property type="entry name" value="ZINC_FINGER_C2H2_2"/>
    <property type="match status" value="1"/>
</dbReference>
<organism evidence="11 12">
    <name type="scientific">Toxocara canis</name>
    <name type="common">Canine roundworm</name>
    <dbReference type="NCBI Taxonomy" id="6265"/>
    <lineage>
        <taxon>Eukaryota</taxon>
        <taxon>Metazoa</taxon>
        <taxon>Ecdysozoa</taxon>
        <taxon>Nematoda</taxon>
        <taxon>Chromadorea</taxon>
        <taxon>Rhabditida</taxon>
        <taxon>Spirurina</taxon>
        <taxon>Ascaridomorpha</taxon>
        <taxon>Ascaridoidea</taxon>
        <taxon>Toxocaridae</taxon>
        <taxon>Toxocara</taxon>
    </lineage>
</organism>
<keyword evidence="6" id="KW-0966">Cell projection</keyword>
<keyword evidence="4 8" id="KW-0175">Coiled coil</keyword>
<comment type="subcellular location">
    <subcellularLocation>
        <location evidence="2">Cytoplasm</location>
        <location evidence="2">Cytoskeleton</location>
        <location evidence="2">Cilium basal body</location>
    </subcellularLocation>
    <subcellularLocation>
        <location evidence="1">Cytoplasm</location>
        <location evidence="1">Cytoskeleton</location>
        <location evidence="1">Microtubule organizing center</location>
        <location evidence="1">Centrosome</location>
        <location evidence="1">Centriole</location>
    </subcellularLocation>
</comment>
<evidence type="ECO:0000313" key="10">
    <source>
        <dbReference type="EMBL" id="VDM42818.1"/>
    </source>
</evidence>
<keyword evidence="11" id="KW-1185">Reference proteome</keyword>
<evidence type="ECO:0000256" key="7">
    <source>
        <dbReference type="PROSITE-ProRule" id="PRU00042"/>
    </source>
</evidence>
<dbReference type="InterPro" id="IPR032714">
    <property type="entry name" value="DZIP1_N"/>
</dbReference>
<keyword evidence="7" id="KW-0863">Zinc-finger</keyword>
<evidence type="ECO:0000256" key="6">
    <source>
        <dbReference type="ARBA" id="ARBA00023273"/>
    </source>
</evidence>
<evidence type="ECO:0000256" key="5">
    <source>
        <dbReference type="ARBA" id="ARBA00023212"/>
    </source>
</evidence>
<evidence type="ECO:0000313" key="12">
    <source>
        <dbReference type="WBParaSite" id="TCNE_0001149701-mRNA-1"/>
    </source>
</evidence>
<proteinExistence type="inferred from homology"/>
<keyword evidence="7" id="KW-0862">Zinc</keyword>
<reference evidence="12" key="1">
    <citation type="submission" date="2016-06" db="UniProtKB">
        <authorList>
            <consortium name="WormBaseParasite"/>
        </authorList>
    </citation>
    <scope>IDENTIFICATION</scope>
</reference>
<keyword evidence="5" id="KW-0963">Cytoplasm</keyword>
<dbReference type="GO" id="GO:0060271">
    <property type="term" value="P:cilium assembly"/>
    <property type="evidence" value="ECO:0007669"/>
    <property type="project" value="TreeGrafter"/>
</dbReference>
<evidence type="ECO:0000259" key="9">
    <source>
        <dbReference type="PROSITE" id="PS50157"/>
    </source>
</evidence>
<sequence>MLKFFAKLRKRKVFVADEISIQLLEEGVGSFDVLQRSLPSIVLCRLEKLDDECTPERLLKMFRIAQLQIEYILVSNLLTIRDNIMGMWHNDRQKSQAELASKIDELQKQQRATEFENSKLRREMSIVPEKVDSLFKCDKCDKLFLRSCFLYDHIRRRHKEGEFPDGDNSVWK</sequence>
<evidence type="ECO:0000256" key="2">
    <source>
        <dbReference type="ARBA" id="ARBA00004120"/>
    </source>
</evidence>
<comment type="similarity">
    <text evidence="3">Belongs to the DZIP C2H2-type zinc-finger protein family.</text>
</comment>
<protein>
    <submittedName>
        <fullName evidence="12">C2H2-type domain-containing protein</fullName>
    </submittedName>
</protein>
<dbReference type="PANTHER" id="PTHR21502:SF3">
    <property type="entry name" value="CILIUM ASSEMBLY PROTEIN DZIP1L"/>
    <property type="match status" value="1"/>
</dbReference>
<dbReference type="GO" id="GO:0005737">
    <property type="term" value="C:cytoplasm"/>
    <property type="evidence" value="ECO:0007669"/>
    <property type="project" value="TreeGrafter"/>
</dbReference>
<dbReference type="Pfam" id="PF13815">
    <property type="entry name" value="Dzip-like_N"/>
    <property type="match status" value="1"/>
</dbReference>